<dbReference type="OrthoDB" id="2495638at2759"/>
<name>A0A9P6NY59_9BASI</name>
<sequence length="190" mass="20517">MLVAISGLVEADCTGTINVTATAPEIYNLQYVPLGDRYTQDVGQITYTLDLAGNLNLTSASPMWHCGPMMNFVSSNATIKSKGKDDHKEASPAIHNVGAQLHCFNDPGGIDTTWATPWKTIVFYGSLFIELASDGTNCTQAANIVLDYSRCSYNTTTITGRNATGMPGELSGTFLLHQPPKNKYYSSSIH</sequence>
<gene>
    <name evidence="1" type="ORF">CROQUDRAFT_35055</name>
</gene>
<dbReference type="Proteomes" id="UP000886653">
    <property type="component" value="Unassembled WGS sequence"/>
</dbReference>
<evidence type="ECO:0000313" key="2">
    <source>
        <dbReference type="Proteomes" id="UP000886653"/>
    </source>
</evidence>
<keyword evidence="2" id="KW-1185">Reference proteome</keyword>
<proteinExistence type="predicted"/>
<protein>
    <submittedName>
        <fullName evidence="1">Uncharacterized protein</fullName>
    </submittedName>
</protein>
<dbReference type="AlphaFoldDB" id="A0A9P6NY59"/>
<evidence type="ECO:0000313" key="1">
    <source>
        <dbReference type="EMBL" id="KAG0152299.1"/>
    </source>
</evidence>
<dbReference type="EMBL" id="MU167208">
    <property type="protein sequence ID" value="KAG0152299.1"/>
    <property type="molecule type" value="Genomic_DNA"/>
</dbReference>
<reference evidence="1" key="1">
    <citation type="submission" date="2013-11" db="EMBL/GenBank/DDBJ databases">
        <title>Genome sequence of the fusiform rust pathogen reveals effectors for host alternation and coevolution with pine.</title>
        <authorList>
            <consortium name="DOE Joint Genome Institute"/>
            <person name="Smith K."/>
            <person name="Pendleton A."/>
            <person name="Kubisiak T."/>
            <person name="Anderson C."/>
            <person name="Salamov A."/>
            <person name="Aerts A."/>
            <person name="Riley R."/>
            <person name="Clum A."/>
            <person name="Lindquist E."/>
            <person name="Ence D."/>
            <person name="Campbell M."/>
            <person name="Kronenberg Z."/>
            <person name="Feau N."/>
            <person name="Dhillon B."/>
            <person name="Hamelin R."/>
            <person name="Burleigh J."/>
            <person name="Smith J."/>
            <person name="Yandell M."/>
            <person name="Nelson C."/>
            <person name="Grigoriev I."/>
            <person name="Davis J."/>
        </authorList>
    </citation>
    <scope>NUCLEOTIDE SEQUENCE</scope>
    <source>
        <strain evidence="1">G11</strain>
    </source>
</reference>
<organism evidence="1 2">
    <name type="scientific">Cronartium quercuum f. sp. fusiforme G11</name>
    <dbReference type="NCBI Taxonomy" id="708437"/>
    <lineage>
        <taxon>Eukaryota</taxon>
        <taxon>Fungi</taxon>
        <taxon>Dikarya</taxon>
        <taxon>Basidiomycota</taxon>
        <taxon>Pucciniomycotina</taxon>
        <taxon>Pucciniomycetes</taxon>
        <taxon>Pucciniales</taxon>
        <taxon>Coleosporiaceae</taxon>
        <taxon>Cronartium</taxon>
    </lineage>
</organism>
<accession>A0A9P6NY59</accession>
<comment type="caution">
    <text evidence="1">The sequence shown here is derived from an EMBL/GenBank/DDBJ whole genome shotgun (WGS) entry which is preliminary data.</text>
</comment>